<dbReference type="InterPro" id="IPR008250">
    <property type="entry name" value="ATPase_P-typ_transduc_dom_A_sf"/>
</dbReference>
<evidence type="ECO:0000313" key="5">
    <source>
        <dbReference type="Proteomes" id="UP000015454"/>
    </source>
</evidence>
<dbReference type="GO" id="GO:0005507">
    <property type="term" value="F:copper ion binding"/>
    <property type="evidence" value="ECO:0007669"/>
    <property type="project" value="TreeGrafter"/>
</dbReference>
<protein>
    <submittedName>
        <fullName evidence="4">E1-E2 ATPase domain protein</fullName>
    </submittedName>
</protein>
<keyword evidence="2" id="KW-1278">Translocase</keyword>
<gene>
    <name evidence="4" type="ORF">LEP1GSC050_1736</name>
</gene>
<evidence type="ECO:0000256" key="1">
    <source>
        <dbReference type="ARBA" id="ARBA00022723"/>
    </source>
</evidence>
<dbReference type="PANTHER" id="PTHR43520">
    <property type="entry name" value="ATP7, ISOFORM B"/>
    <property type="match status" value="1"/>
</dbReference>
<dbReference type="InterPro" id="IPR059000">
    <property type="entry name" value="ATPase_P-type_domA"/>
</dbReference>
<dbReference type="Gene3D" id="2.70.150.10">
    <property type="entry name" value="Calcium-transporting ATPase, cytoplasmic transduction domain A"/>
    <property type="match status" value="1"/>
</dbReference>
<name>T0F6R7_9LEPT</name>
<feature type="domain" description="P-type ATPase A" evidence="3">
    <location>
        <begin position="3"/>
        <end position="91"/>
    </location>
</feature>
<accession>T0F6R7</accession>
<evidence type="ECO:0000259" key="3">
    <source>
        <dbReference type="Pfam" id="PF00122"/>
    </source>
</evidence>
<organism evidence="4 5">
    <name type="scientific">Leptospira broomii serovar Hurstbridge str. 5399</name>
    <dbReference type="NCBI Taxonomy" id="1049789"/>
    <lineage>
        <taxon>Bacteria</taxon>
        <taxon>Pseudomonadati</taxon>
        <taxon>Spirochaetota</taxon>
        <taxon>Spirochaetia</taxon>
        <taxon>Leptospirales</taxon>
        <taxon>Leptospiraceae</taxon>
        <taxon>Leptospira</taxon>
    </lineage>
</organism>
<dbReference type="GO" id="GO:0016020">
    <property type="term" value="C:membrane"/>
    <property type="evidence" value="ECO:0007669"/>
    <property type="project" value="TreeGrafter"/>
</dbReference>
<dbReference type="STRING" id="1049789.LEP1GSC050_1736"/>
<dbReference type="GO" id="GO:0043682">
    <property type="term" value="F:P-type divalent copper transporter activity"/>
    <property type="evidence" value="ECO:0007669"/>
    <property type="project" value="TreeGrafter"/>
</dbReference>
<sequence>MGLSPKTANLILSDGSEREIRVEEIKVGDAMRVKPGEKIPVDGVLEEGSSYVDESMLMGEPIPVGKKRSDTVFGATTNRTGTFVFRAKNEHKRIEIPLVSSPK</sequence>
<dbReference type="GO" id="GO:0055070">
    <property type="term" value="P:copper ion homeostasis"/>
    <property type="evidence" value="ECO:0007669"/>
    <property type="project" value="TreeGrafter"/>
</dbReference>
<evidence type="ECO:0000313" key="4">
    <source>
        <dbReference type="EMBL" id="EQA43207.1"/>
    </source>
</evidence>
<proteinExistence type="predicted"/>
<dbReference type="SUPFAM" id="SSF81653">
    <property type="entry name" value="Calcium ATPase, transduction domain A"/>
    <property type="match status" value="1"/>
</dbReference>
<dbReference type="Proteomes" id="UP000015454">
    <property type="component" value="Unassembled WGS sequence"/>
</dbReference>
<dbReference type="AlphaFoldDB" id="T0F6R7"/>
<dbReference type="Pfam" id="PF00122">
    <property type="entry name" value="E1-E2_ATPase"/>
    <property type="match status" value="1"/>
</dbReference>
<keyword evidence="5" id="KW-1185">Reference proteome</keyword>
<reference evidence="4" key="1">
    <citation type="submission" date="2013-05" db="EMBL/GenBank/DDBJ databases">
        <authorList>
            <person name="Harkins D.M."/>
            <person name="Durkin A.S."/>
            <person name="Brinkac L.M."/>
            <person name="Haft D.H."/>
            <person name="Selengut J.D."/>
            <person name="Sanka R."/>
            <person name="DePew J."/>
            <person name="Purushe J."/>
            <person name="Hartskeerl R.A."/>
            <person name="Ahmed A."/>
            <person name="van der Linden H."/>
            <person name="Goris M.G.A."/>
            <person name="Vinetz J.M."/>
            <person name="Sutton G.G."/>
            <person name="Nierman W.C."/>
            <person name="Fouts D.E."/>
        </authorList>
    </citation>
    <scope>NUCLEOTIDE SEQUENCE [LARGE SCALE GENOMIC DNA]</scope>
    <source>
        <strain evidence="4">5399</strain>
    </source>
</reference>
<evidence type="ECO:0000256" key="2">
    <source>
        <dbReference type="ARBA" id="ARBA00022967"/>
    </source>
</evidence>
<dbReference type="EMBL" id="AHMO02000011">
    <property type="protein sequence ID" value="EQA43207.1"/>
    <property type="molecule type" value="Genomic_DNA"/>
</dbReference>
<comment type="caution">
    <text evidence="4">The sequence shown here is derived from an EMBL/GenBank/DDBJ whole genome shotgun (WGS) entry which is preliminary data.</text>
</comment>
<keyword evidence="1" id="KW-0479">Metal-binding</keyword>
<dbReference type="PANTHER" id="PTHR43520:SF8">
    <property type="entry name" value="P-TYPE CU(+) TRANSPORTER"/>
    <property type="match status" value="1"/>
</dbReference>